<keyword evidence="3" id="KW-1185">Reference proteome</keyword>
<organism evidence="2 3">
    <name type="scientific">Legionella drancourtii LLAP12</name>
    <dbReference type="NCBI Taxonomy" id="658187"/>
    <lineage>
        <taxon>Bacteria</taxon>
        <taxon>Pseudomonadati</taxon>
        <taxon>Pseudomonadota</taxon>
        <taxon>Gammaproteobacteria</taxon>
        <taxon>Legionellales</taxon>
        <taxon>Legionellaceae</taxon>
        <taxon>Legionella</taxon>
    </lineage>
</organism>
<sequence length="474" mass="54626">MKKKKISHMVMMGDSLSDRGTADKDYVLGCIPLAFLSGLTGSSPKGRFTNGYVWADVISSLFASDFMIKQIKKKYGYTNEEIADAVLTKEKEIMDDLKEKRIMDDLLYDYNLDNDLFVKFEGQDFIRSYDEGGLSAYNYAWKLSSSISRFFSRIILSTLEEKRKKLLDYDEEHHLSCKQKTQTLVIEWSGANDLITMNARPSIVEVDRAIKERIKNLELLIKNGYRNFIWFNLPDLSLTPRYQNMTGKEGDLERANAQQCSLYFNQELANACQKLQTMFPHCSFDLFDINNVFTSAYDHPEQYGLDPEKRKQPYKTSVDFKILPNGTSPAKGYMFWDDVHPTADVHAILANEFYKKYNPQYEFTEPESEDVHEAELNISAADLQKAFCARYDEQLTTDQHSFFGRYKKSKINYQTASLEEVLKHALCEKGTRTQEVLKDLQWLDSSGNVNLNIPALKEAMMEVDTNKKNTAFAV</sequence>
<dbReference type="EMBL" id="JH413796">
    <property type="protein sequence ID" value="EHL32678.1"/>
    <property type="molecule type" value="Genomic_DNA"/>
</dbReference>
<dbReference type="STRING" id="658187.LDG_5271"/>
<dbReference type="GO" id="GO:0016788">
    <property type="term" value="F:hydrolase activity, acting on ester bonds"/>
    <property type="evidence" value="ECO:0007669"/>
    <property type="project" value="InterPro"/>
</dbReference>
<dbReference type="InterPro" id="IPR001087">
    <property type="entry name" value="GDSL"/>
</dbReference>
<keyword evidence="1" id="KW-0378">Hydrolase</keyword>
<dbReference type="eggNOG" id="COG3240">
    <property type="taxonomic scope" value="Bacteria"/>
</dbReference>
<protein>
    <recommendedName>
        <fullName evidence="4">Thermolabile hemolysin</fullName>
    </recommendedName>
</protein>
<dbReference type="InterPro" id="IPR051058">
    <property type="entry name" value="GDSL_Est/Lipase"/>
</dbReference>
<dbReference type="CDD" id="cd01846">
    <property type="entry name" value="fatty_acyltransferase_like"/>
    <property type="match status" value="1"/>
</dbReference>
<dbReference type="InterPro" id="IPR036514">
    <property type="entry name" value="SGNH_hydro_sf"/>
</dbReference>
<dbReference type="HOGENOM" id="CLU_041535_0_0_6"/>
<proteinExistence type="predicted"/>
<dbReference type="Pfam" id="PF00657">
    <property type="entry name" value="Lipase_GDSL"/>
    <property type="match status" value="1"/>
</dbReference>
<dbReference type="PANTHER" id="PTHR45648:SF22">
    <property type="entry name" value="GDSL LIPASE_ACYLHYDROLASE FAMILY PROTEIN (AFU_ORTHOLOGUE AFUA_4G14700)"/>
    <property type="match status" value="1"/>
</dbReference>
<dbReference type="AlphaFoldDB" id="G9EJB2"/>
<dbReference type="Proteomes" id="UP000002770">
    <property type="component" value="Unassembled WGS sequence"/>
</dbReference>
<dbReference type="Gene3D" id="3.40.50.1110">
    <property type="entry name" value="SGNH hydrolase"/>
    <property type="match status" value="1"/>
</dbReference>
<evidence type="ECO:0000313" key="2">
    <source>
        <dbReference type="EMBL" id="EHL32678.1"/>
    </source>
</evidence>
<accession>G9EJB2</accession>
<evidence type="ECO:0008006" key="4">
    <source>
        <dbReference type="Google" id="ProtNLM"/>
    </source>
</evidence>
<dbReference type="PANTHER" id="PTHR45648">
    <property type="entry name" value="GDSL LIPASE/ACYLHYDROLASE FAMILY PROTEIN (AFU_ORTHOLOGUE AFUA_4G14700)"/>
    <property type="match status" value="1"/>
</dbReference>
<name>G9EJB2_9GAMM</name>
<dbReference type="RefSeq" id="WP_006869259.1">
    <property type="nucleotide sequence ID" value="NZ_JH413796.1"/>
</dbReference>
<dbReference type="SUPFAM" id="SSF52266">
    <property type="entry name" value="SGNH hydrolase"/>
    <property type="match status" value="1"/>
</dbReference>
<dbReference type="InParanoid" id="G9EJB2"/>
<reference evidence="2 3" key="1">
    <citation type="journal article" date="2011" name="BMC Genomics">
        <title>Insight into cross-talk between intra-amoebal pathogens.</title>
        <authorList>
            <person name="Gimenez G."/>
            <person name="Bertelli C."/>
            <person name="Moliner C."/>
            <person name="Robert C."/>
            <person name="Raoult D."/>
            <person name="Fournier P.E."/>
            <person name="Greub G."/>
        </authorList>
    </citation>
    <scope>NUCLEOTIDE SEQUENCE [LARGE SCALE GENOMIC DNA]</scope>
    <source>
        <strain evidence="2 3">LLAP12</strain>
    </source>
</reference>
<evidence type="ECO:0000313" key="3">
    <source>
        <dbReference type="Proteomes" id="UP000002770"/>
    </source>
</evidence>
<gene>
    <name evidence="2" type="ORF">LDG_5271</name>
</gene>
<evidence type="ECO:0000256" key="1">
    <source>
        <dbReference type="ARBA" id="ARBA00022801"/>
    </source>
</evidence>